<accession>A0A8E2QYM1</accession>
<evidence type="ECO:0008006" key="3">
    <source>
        <dbReference type="Google" id="ProtNLM"/>
    </source>
</evidence>
<reference evidence="1 2" key="1">
    <citation type="submission" date="2017-11" db="EMBL/GenBank/DDBJ databases">
        <title>Genome sequence of Entomoplasma ellychniae ELCN-1 (ATCC 43707).</title>
        <authorList>
            <person name="Lo W.-S."/>
            <person name="Gasparich G.E."/>
            <person name="Kuo C.-H."/>
        </authorList>
    </citation>
    <scope>NUCLEOTIDE SEQUENCE [LARGE SCALE GENOMIC DNA]</scope>
    <source>
        <strain evidence="1 2">ELCN-1</strain>
    </source>
</reference>
<dbReference type="PROSITE" id="PS01228">
    <property type="entry name" value="COF_1"/>
    <property type="match status" value="1"/>
</dbReference>
<comment type="caution">
    <text evidence="1">The sequence shown here is derived from an EMBL/GenBank/DDBJ whole genome shotgun (WGS) entry which is preliminary data.</text>
</comment>
<gene>
    <name evidence="1" type="ORF">EELLY_v1c02780</name>
</gene>
<dbReference type="Gene3D" id="3.40.50.1000">
    <property type="entry name" value="HAD superfamily/HAD-like"/>
    <property type="match status" value="1"/>
</dbReference>
<dbReference type="GO" id="GO:0000287">
    <property type="term" value="F:magnesium ion binding"/>
    <property type="evidence" value="ECO:0007669"/>
    <property type="project" value="TreeGrafter"/>
</dbReference>
<dbReference type="GO" id="GO:0005829">
    <property type="term" value="C:cytosol"/>
    <property type="evidence" value="ECO:0007669"/>
    <property type="project" value="TreeGrafter"/>
</dbReference>
<dbReference type="Pfam" id="PF08282">
    <property type="entry name" value="Hydrolase_3"/>
    <property type="match status" value="1"/>
</dbReference>
<dbReference type="InterPro" id="IPR036412">
    <property type="entry name" value="HAD-like_sf"/>
</dbReference>
<dbReference type="InterPro" id="IPR023214">
    <property type="entry name" value="HAD_sf"/>
</dbReference>
<proteinExistence type="predicted"/>
<sequence length="296" mass="34289">MFKINKDEIKVIITDMDGTLYSLDPNKKSEHKNHVNNIRWLKQAIKDGVYVVMNTGNLPFFMKWAVHELTGDIQEFNKYFISCTGNLIHDFQSNKTWIENVFNHKIMLEIITIIKKFDLVYDITSQKGDVIYYSNEDFKDLMRSIQKTGDANYNHQILTDEILNSIHDTPKITMKKINLAQKPEIIKIIEQTFSKYNIKATWWSVDGVDLVIGETNKYKGILNLLDIINQDTKQNLKPNNVIYFGDSHNDISVFENLKYSIAVKDAMPEILAKAYDVSCDSHDGALGHYLAKIYHK</sequence>
<dbReference type="PANTHER" id="PTHR10000">
    <property type="entry name" value="PHOSPHOSERINE PHOSPHATASE"/>
    <property type="match status" value="1"/>
</dbReference>
<evidence type="ECO:0000313" key="2">
    <source>
        <dbReference type="Proteomes" id="UP000239010"/>
    </source>
</evidence>
<dbReference type="EMBL" id="PHND01000001">
    <property type="protein sequence ID" value="PPE04598.1"/>
    <property type="molecule type" value="Genomic_DNA"/>
</dbReference>
<evidence type="ECO:0000313" key="1">
    <source>
        <dbReference type="EMBL" id="PPE04598.1"/>
    </source>
</evidence>
<organism evidence="1 2">
    <name type="scientific">Entomoplasma ellychniae</name>
    <dbReference type="NCBI Taxonomy" id="2114"/>
    <lineage>
        <taxon>Bacteria</taxon>
        <taxon>Bacillati</taxon>
        <taxon>Mycoplasmatota</taxon>
        <taxon>Mollicutes</taxon>
        <taxon>Entomoplasmatales</taxon>
        <taxon>Entomoplasmataceae</taxon>
        <taxon>Entomoplasma</taxon>
    </lineage>
</organism>
<protein>
    <recommendedName>
        <fullName evidence="3">HAD superfamily hydrolase</fullName>
    </recommendedName>
</protein>
<dbReference type="GO" id="GO:0016791">
    <property type="term" value="F:phosphatase activity"/>
    <property type="evidence" value="ECO:0007669"/>
    <property type="project" value="TreeGrafter"/>
</dbReference>
<dbReference type="SUPFAM" id="SSF56784">
    <property type="entry name" value="HAD-like"/>
    <property type="match status" value="1"/>
</dbReference>
<name>A0A8E2QYM1_9MOLU</name>
<dbReference type="Gene3D" id="3.30.1240.10">
    <property type="match status" value="1"/>
</dbReference>
<dbReference type="AlphaFoldDB" id="A0A8E2QYM1"/>
<dbReference type="PANTHER" id="PTHR10000:SF8">
    <property type="entry name" value="HAD SUPERFAMILY HYDROLASE-LIKE, TYPE 3"/>
    <property type="match status" value="1"/>
</dbReference>
<dbReference type="RefSeq" id="WP_104205740.1">
    <property type="nucleotide sequence ID" value="NZ_PHND01000001.1"/>
</dbReference>
<dbReference type="Proteomes" id="UP000239010">
    <property type="component" value="Unassembled WGS sequence"/>
</dbReference>
<keyword evidence="2" id="KW-1185">Reference proteome</keyword>